<proteinExistence type="predicted"/>
<dbReference type="InterPro" id="IPR056823">
    <property type="entry name" value="TEN-like_YD-shell"/>
</dbReference>
<dbReference type="NCBIfam" id="TIGR01643">
    <property type="entry name" value="YD_repeat_2x"/>
    <property type="match status" value="5"/>
</dbReference>
<dbReference type="SMART" id="SM00306">
    <property type="entry name" value="HintN"/>
    <property type="match status" value="1"/>
</dbReference>
<dbReference type="Proteomes" id="UP001597343">
    <property type="component" value="Unassembled WGS sequence"/>
</dbReference>
<keyword evidence="2" id="KW-0732">Signal</keyword>
<dbReference type="PROSITE" id="PS50817">
    <property type="entry name" value="INTEIN_N_TER"/>
    <property type="match status" value="1"/>
</dbReference>
<name>A0ABW5A3T7_9BACL</name>
<dbReference type="CDD" id="cd00081">
    <property type="entry name" value="Hint"/>
    <property type="match status" value="1"/>
</dbReference>
<dbReference type="NCBIfam" id="TIGR03696">
    <property type="entry name" value="Rhs_assc_core"/>
    <property type="match status" value="1"/>
</dbReference>
<gene>
    <name evidence="4" type="ORF">ACFSOY_19535</name>
</gene>
<dbReference type="InterPro" id="IPR036844">
    <property type="entry name" value="Hint_dom_sf"/>
</dbReference>
<dbReference type="InterPro" id="IPR006141">
    <property type="entry name" value="Intein_N"/>
</dbReference>
<dbReference type="SUPFAM" id="SSF51294">
    <property type="entry name" value="Hedgehog/intein (Hint) domain"/>
    <property type="match status" value="1"/>
</dbReference>
<feature type="domain" description="Hint" evidence="3">
    <location>
        <begin position="1648"/>
        <end position="1742"/>
    </location>
</feature>
<dbReference type="Pfam" id="PF07591">
    <property type="entry name" value="PT-HINT"/>
    <property type="match status" value="1"/>
</dbReference>
<dbReference type="Pfam" id="PF25023">
    <property type="entry name" value="TEN_YD-shell"/>
    <property type="match status" value="2"/>
</dbReference>
<keyword evidence="1" id="KW-0677">Repeat</keyword>
<sequence>MMKGRFKKLSIVTLILSLAFTVSAPVYSVKSEKREKTESKISNLAKEFRVSEKFVQDELKSGYSTEDIGHALKLSKWTKKSYKEILKDIKPQQANKSKEAKSKIVVEQGLQLSDSKVAVPTALASEPDTTPPPNLGASISEAPYKVAMGDDNISTLSGALSLNASDMLLVGRNGLDFSLDRTYSSQSAQLFDMSTYSTTTTYYDYQVAFDVKYQKQAQGYNVTWVETVDYQEDKNGDYVPDLKGGIVISSSNKTGSAVYYTNSELNAAMTAQKSKVSYGPWNTSGGLPYWRYVYEVSPYWVSSTPASSTKAVGSASYNTVVSSAFSTLSEANSYKSSIISKNGSVIDSTSWYSDSTYVSVRDVLYYSDSSPDIIQTPSGSSTRYYNETVKSYNETLYPIGTGWSWKIPSVELKGGKKYVHLGEGGTYEVSGSSLKGYPWKNLSFATDTSTVVNGVTSASVLKSEESGKKLFFDSTGRLIKITDTYGNYVQFLYTTHATYGKVLSRIENSVGNAITITYSPQEVRLTQGDRTVVYNKQVSSAASNKELLTSVTDAAGRRTTYDYSIKAAKFNLVGSTPNTSNPYALVSAVTHPTGAKTVYQYEPNVTKRYLGSSAVNETYRLASMSDQLVYSNGTVEDKNQKTITYIGDMGSSYSTDMNFSVSIEKDGVLTKYDHKKDYVDSTLGSFYYNIKTTQSVNDEQRVVTKTYDETRRLPVPNQVSTHYVKAGTASETTTTSQTFDEYGNVLTATDPNGITNTFVYDSVTHLLKSVSEPFTSTKTKKTEFTYNAQRSPAQVQMKENDQLLRQTNYEYDSYGNVISSREKGNNGDLLQQFEYGAQYKNAFPTKLTVQSNDIDGNLQTSTQLFEYDLSLGQMTKRTDGNGNSTAYQYDKLGRMIHQNNPDSSYRSVHYLDSQNEIEVIDELGLKRHTKFNQLGWQTHTGVTLGGVYQTKFQYGYDNSGQPIWEEDARGNRTATKYDKWSRAIEITKADLTKATVYYNDIQRTIETTDADGATKRETYDKLGRIVQNETIDPVNGNQMQQKLGYDLVGNTIYEEDGMGNRIGYTYNAAQELTSVTDQDGLVTSYTFDLLGNQTKVLYPDGKSSTKTYDVLGRTIQKVDPLGQVEKFYYDAVGNLVKTIDRKGQTIINTYSSRGFLKSKSTPNDSVTYEYDLAGKRTKMIDALGESVYAYNELGYLESVQYPDGRSIAYEYDLAGNRGMITDPFGREIFYYSDRNNQIQTVSLGRDKAIPEAEYTYNAVAQVKTELLLNGVALNKTYDANKRLLTLTQKDPAGSDINTFAFEYDAAGNQTQKVENGAFFNFTYDKQRRIKTSSQFLETYDYDLRGNRKSVGSSSPRDPAIVGDFEYDEWNRLIHVTTPEGNEVGYRYNGDGLLYERTADGVTTRYYYDGEEIIAEAEVTNGVATLKVRYLRGNGLVSLETADGQKGYYLHNGHGDVTEIRDENGALLNKYSYDIWGNVLTTQEQVHNSFRYAGELQDPTTSLIYLRARWYDPSQGRFLNEDTYEGQTNNPLSLNLYTYVQNNPLSFVDPSGHSLMDVYIYEQTGFHRYGSDAEYFIKNIWDIAVYKTTGAESVFNLLYSRDPKVIADSIMGLAISFVPYGAIGKVAKIGSKIDKSGRVTKLVQKAWRCNCFVGGTSVLTDEGEKDIEDIEVGDKVLSKDEVTGEVAYKEVTATYNHETDEIYSIHVGGQTIESTFNHPFFVKDKGWTFVKNLKVGDLLVQSDGNTLKIESIELEQKHVTVYNMTVDEFHTYFVSDLGIWVHNTNPCWGKMSAGDLKKLAQADQKDIKAIKGNANDALGFFKAQVSSYSEVSPGVFVGKDANGVTFTYRASSKSGPPTIDVNGISGVRKIKFLEG</sequence>
<dbReference type="InterPro" id="IPR050708">
    <property type="entry name" value="T6SS_VgrG/RHS"/>
</dbReference>
<accession>A0ABW5A3T7</accession>
<organism evidence="4 5">
    <name type="scientific">Tumebacillus lipolyticus</name>
    <dbReference type="NCBI Taxonomy" id="1280370"/>
    <lineage>
        <taxon>Bacteria</taxon>
        <taxon>Bacillati</taxon>
        <taxon>Bacillota</taxon>
        <taxon>Bacilli</taxon>
        <taxon>Bacillales</taxon>
        <taxon>Alicyclobacillaceae</taxon>
        <taxon>Tumebacillus</taxon>
    </lineage>
</organism>
<feature type="chain" id="PRO_5046794055" evidence="2">
    <location>
        <begin position="25"/>
        <end position="1874"/>
    </location>
</feature>
<evidence type="ECO:0000259" key="3">
    <source>
        <dbReference type="SMART" id="SM00306"/>
    </source>
</evidence>
<reference evidence="5" key="1">
    <citation type="journal article" date="2019" name="Int. J. Syst. Evol. Microbiol.">
        <title>The Global Catalogue of Microorganisms (GCM) 10K type strain sequencing project: providing services to taxonomists for standard genome sequencing and annotation.</title>
        <authorList>
            <consortium name="The Broad Institute Genomics Platform"/>
            <consortium name="The Broad Institute Genome Sequencing Center for Infectious Disease"/>
            <person name="Wu L."/>
            <person name="Ma J."/>
        </authorList>
    </citation>
    <scope>NUCLEOTIDE SEQUENCE [LARGE SCALE GENOMIC DNA]</scope>
    <source>
        <strain evidence="5">CGMCC 1.13574</strain>
    </source>
</reference>
<dbReference type="PROSITE" id="PS50818">
    <property type="entry name" value="INTEIN_C_TER"/>
    <property type="match status" value="1"/>
</dbReference>
<dbReference type="PANTHER" id="PTHR32305">
    <property type="match status" value="1"/>
</dbReference>
<dbReference type="Gene3D" id="2.180.10.10">
    <property type="entry name" value="RHS repeat-associated core"/>
    <property type="match status" value="2"/>
</dbReference>
<keyword evidence="5" id="KW-1185">Reference proteome</keyword>
<feature type="signal peptide" evidence="2">
    <location>
        <begin position="1"/>
        <end position="24"/>
    </location>
</feature>
<dbReference type="InterPro" id="IPR030934">
    <property type="entry name" value="Intein_C"/>
</dbReference>
<dbReference type="PANTHER" id="PTHR32305:SF15">
    <property type="entry name" value="PROTEIN RHSA-RELATED"/>
    <property type="match status" value="1"/>
</dbReference>
<dbReference type="InterPro" id="IPR022385">
    <property type="entry name" value="Rhs_assc_core"/>
</dbReference>
<dbReference type="Gene3D" id="2.170.16.10">
    <property type="entry name" value="Hedgehog/Intein (Hint) domain"/>
    <property type="match status" value="1"/>
</dbReference>
<protein>
    <submittedName>
        <fullName evidence="4">Polymorphic toxin-type HINT domain-containing protein</fullName>
    </submittedName>
</protein>
<dbReference type="InterPro" id="IPR031325">
    <property type="entry name" value="RHS_repeat"/>
</dbReference>
<evidence type="ECO:0000313" key="5">
    <source>
        <dbReference type="Proteomes" id="UP001597343"/>
    </source>
</evidence>
<evidence type="ECO:0000256" key="1">
    <source>
        <dbReference type="ARBA" id="ARBA00022737"/>
    </source>
</evidence>
<dbReference type="RefSeq" id="WP_386049549.1">
    <property type="nucleotide sequence ID" value="NZ_JBHUIO010000012.1"/>
</dbReference>
<evidence type="ECO:0000313" key="4">
    <source>
        <dbReference type="EMBL" id="MFD2172160.1"/>
    </source>
</evidence>
<dbReference type="InterPro" id="IPR006530">
    <property type="entry name" value="YD"/>
</dbReference>
<comment type="caution">
    <text evidence="4">The sequence shown here is derived from an EMBL/GenBank/DDBJ whole genome shotgun (WGS) entry which is preliminary data.</text>
</comment>
<dbReference type="EMBL" id="JBHUIO010000012">
    <property type="protein sequence ID" value="MFD2172160.1"/>
    <property type="molecule type" value="Genomic_DNA"/>
</dbReference>
<evidence type="ECO:0000256" key="2">
    <source>
        <dbReference type="SAM" id="SignalP"/>
    </source>
</evidence>
<dbReference type="InterPro" id="IPR003587">
    <property type="entry name" value="Hint_dom_N"/>
</dbReference>
<dbReference type="Pfam" id="PF05593">
    <property type="entry name" value="RHS_repeat"/>
    <property type="match status" value="1"/>
</dbReference>